<organism evidence="1 2">
    <name type="scientific">Shewanella eurypsychrophilus</name>
    <dbReference type="NCBI Taxonomy" id="2593656"/>
    <lineage>
        <taxon>Bacteria</taxon>
        <taxon>Pseudomonadati</taxon>
        <taxon>Pseudomonadota</taxon>
        <taxon>Gammaproteobacteria</taxon>
        <taxon>Alteromonadales</taxon>
        <taxon>Shewanellaceae</taxon>
        <taxon>Shewanella</taxon>
    </lineage>
</organism>
<reference evidence="1" key="1">
    <citation type="submission" date="2021-07" db="EMBL/GenBank/DDBJ databases">
        <title>Shewanella sp. YLB-07 whole genome sequence.</title>
        <authorList>
            <person name="Yu L."/>
        </authorList>
    </citation>
    <scope>NUCLEOTIDE SEQUENCE</scope>
    <source>
        <strain evidence="1">YLB-08</strain>
    </source>
</reference>
<protein>
    <submittedName>
        <fullName evidence="1">CDP-glycerol glycerophosphotransferase family protein</fullName>
    </submittedName>
</protein>
<evidence type="ECO:0000313" key="1">
    <source>
        <dbReference type="EMBL" id="QPG58646.1"/>
    </source>
</evidence>
<evidence type="ECO:0000313" key="2">
    <source>
        <dbReference type="Proteomes" id="UP000316416"/>
    </source>
</evidence>
<dbReference type="EMBL" id="CP045503">
    <property type="protein sequence ID" value="QPG58646.1"/>
    <property type="molecule type" value="Genomic_DNA"/>
</dbReference>
<dbReference type="RefSeq" id="WP_142874265.1">
    <property type="nucleotide sequence ID" value="NZ_CP045503.2"/>
</dbReference>
<dbReference type="Pfam" id="PF04464">
    <property type="entry name" value="Glyphos_transf"/>
    <property type="match status" value="1"/>
</dbReference>
<dbReference type="Proteomes" id="UP000316416">
    <property type="component" value="Chromosome"/>
</dbReference>
<name>A0ABX6V7T0_9GAMM</name>
<dbReference type="SUPFAM" id="SSF53756">
    <property type="entry name" value="UDP-Glycosyltransferase/glycogen phosphorylase"/>
    <property type="match status" value="1"/>
</dbReference>
<gene>
    <name evidence="1" type="ORF">FM038_015410</name>
</gene>
<dbReference type="PANTHER" id="PTHR37316">
    <property type="entry name" value="TEICHOIC ACID GLYCEROL-PHOSPHATE PRIMASE"/>
    <property type="match status" value="1"/>
</dbReference>
<keyword evidence="2" id="KW-1185">Reference proteome</keyword>
<dbReference type="InterPro" id="IPR007554">
    <property type="entry name" value="Glycerophosphate_synth"/>
</dbReference>
<sequence>MSTYLLLLRKIIYFTSGFFPRVNKAVMGSYKDQFCDNAKYLYLHWQRNQFIKTIWISGDINIVKQLNNEGYEAYHRWSYKGLFHCLTAKYYFYNSYIGDINQYLAKGAIKVNLWHGSPLKKIEFDITSGPLANTYHSTSAFKRISNSLKFHQQHVRPDLMLSPSPIVDSLYSSAFRLSNSKIHRCGNPRTDYYRRYPEKKCSLTEMFKHKYAQVILYAPTWNDQTAVTHNKSQQNQDQQEFNWQALSKQLQQSNQLFLVRFHPNEAHLGKRIGTLDNIIDISHWQDVYNILHDIDLLITDQSSLFIDLLLHNIPTLFYHQKTQQASSQTQTSLRENYDYTQHLPLVGKAFKQNDINSFQELLQSIKTGSCFEQSPTKSLHYRQLKNIFWNQQTQDTFDTIESYMKS</sequence>
<dbReference type="PANTHER" id="PTHR37316:SF3">
    <property type="entry name" value="TEICHOIC ACID GLYCEROL-PHOSPHATE TRANSFERASE"/>
    <property type="match status" value="1"/>
</dbReference>
<proteinExistence type="predicted"/>
<dbReference type="InterPro" id="IPR051612">
    <property type="entry name" value="Teichoic_Acid_Biosynth"/>
</dbReference>
<dbReference type="Gene3D" id="3.40.50.11820">
    <property type="match status" value="1"/>
</dbReference>
<dbReference type="InterPro" id="IPR043149">
    <property type="entry name" value="TagF_N"/>
</dbReference>
<accession>A0ABX6V7T0</accession>